<accession>A0A1G6A299</accession>
<dbReference type="Pfam" id="PF07499">
    <property type="entry name" value="RuvA_C"/>
    <property type="match status" value="1"/>
</dbReference>
<dbReference type="SUPFAM" id="SSF50249">
    <property type="entry name" value="Nucleic acid-binding proteins"/>
    <property type="match status" value="1"/>
</dbReference>
<keyword evidence="3 6" id="KW-0238">DNA-binding</keyword>
<dbReference type="Pfam" id="PF14520">
    <property type="entry name" value="HHH_5"/>
    <property type="match status" value="1"/>
</dbReference>
<evidence type="ECO:0000259" key="7">
    <source>
        <dbReference type="SMART" id="SM00278"/>
    </source>
</evidence>
<keyword evidence="8" id="KW-0378">Hydrolase</keyword>
<evidence type="ECO:0000313" key="9">
    <source>
        <dbReference type="Proteomes" id="UP000198771"/>
    </source>
</evidence>
<dbReference type="Gene3D" id="1.10.150.20">
    <property type="entry name" value="5' to 3' exonuclease, C-terminal subdomain"/>
    <property type="match status" value="1"/>
</dbReference>
<sequence>MIGYLQGKIFHKTPKGCILMTPGGVGYSLVLPVREIQNMGGTGADAAYFVYTLVREDALELYGFASWEERSAFEVMLGISKLGPKTALAILSHFDLTSLRDTVAKQDSYSFSKVPGIGQKTAQRILLELQDKLKVLPVSSTPGEPAQGSSWVRSDILAGLTNLGYSEAEVAPLMDEALREEPDLAPGEVIRVVLKRIAAKKQREK</sequence>
<dbReference type="GO" id="GO:0000400">
    <property type="term" value="F:four-way junction DNA binding"/>
    <property type="evidence" value="ECO:0007669"/>
    <property type="project" value="UniProtKB-UniRule"/>
</dbReference>
<dbReference type="InterPro" id="IPR011114">
    <property type="entry name" value="RuvA_C"/>
</dbReference>
<comment type="domain">
    <text evidence="6">Has three domains with a flexible linker between the domains II and III and assumes an 'L' shape. Domain III is highly mobile and contacts RuvB.</text>
</comment>
<keyword evidence="1 6" id="KW-0963">Cytoplasm</keyword>
<dbReference type="InterPro" id="IPR000085">
    <property type="entry name" value="RuvA"/>
</dbReference>
<comment type="function">
    <text evidence="6">The RuvA-RuvB-RuvC complex processes Holliday junction (HJ) DNA during genetic recombination and DNA repair, while the RuvA-RuvB complex plays an important role in the rescue of blocked DNA replication forks via replication fork reversal (RFR). RuvA specifically binds to HJ cruciform DNA, conferring on it an open structure. The RuvB hexamer acts as an ATP-dependent pump, pulling dsDNA into and through the RuvAB complex. HJ branch migration allows RuvC to scan DNA until it finds its consensus sequence, where it cleaves and resolves the cruciform DNA.</text>
</comment>
<proteinExistence type="inferred from homology"/>
<reference evidence="8 9" key="1">
    <citation type="submission" date="2016-10" db="EMBL/GenBank/DDBJ databases">
        <authorList>
            <person name="de Groot N.N."/>
        </authorList>
    </citation>
    <scope>NUCLEOTIDE SEQUENCE [LARGE SCALE GENOMIC DNA]</scope>
    <source>
        <strain evidence="8 9">ASO4-2</strain>
    </source>
</reference>
<evidence type="ECO:0000256" key="1">
    <source>
        <dbReference type="ARBA" id="ARBA00022490"/>
    </source>
</evidence>
<dbReference type="GO" id="GO:0009378">
    <property type="term" value="F:four-way junction helicase activity"/>
    <property type="evidence" value="ECO:0007669"/>
    <property type="project" value="InterPro"/>
</dbReference>
<protein>
    <recommendedName>
        <fullName evidence="6">Holliday junction branch migration complex subunit RuvA</fullName>
    </recommendedName>
</protein>
<keyword evidence="8" id="KW-0347">Helicase</keyword>
<comment type="subcellular location">
    <subcellularLocation>
        <location evidence="6">Cytoplasm</location>
    </subcellularLocation>
</comment>
<dbReference type="Gene3D" id="1.10.8.10">
    <property type="entry name" value="DNA helicase RuvA subunit, C-terminal domain"/>
    <property type="match status" value="1"/>
</dbReference>
<evidence type="ECO:0000256" key="6">
    <source>
        <dbReference type="HAMAP-Rule" id="MF_00031"/>
    </source>
</evidence>
<dbReference type="SMART" id="SM00278">
    <property type="entry name" value="HhH1"/>
    <property type="match status" value="2"/>
</dbReference>
<dbReference type="GO" id="GO:0006310">
    <property type="term" value="P:DNA recombination"/>
    <property type="evidence" value="ECO:0007669"/>
    <property type="project" value="UniProtKB-UniRule"/>
</dbReference>
<comment type="subunit">
    <text evidence="6">Homotetramer. Forms an RuvA(8)-RuvB(12)-Holliday junction (HJ) complex. HJ DNA is sandwiched between 2 RuvA tetramers; dsDNA enters through RuvA and exits via RuvB. An RuvB hexamer assembles on each DNA strand where it exits the tetramer. Each RuvB hexamer is contacted by two RuvA subunits (via domain III) on 2 adjacent RuvB subunits; this complex drives branch migration. In the full resolvosome a probable DNA-RuvA(4)-RuvB(12)-RuvC(2) complex forms which resolves the HJ.</text>
</comment>
<dbReference type="InterPro" id="IPR013849">
    <property type="entry name" value="DNA_helicase_Holl-junc_RuvA_I"/>
</dbReference>
<feature type="domain" description="Helix-hairpin-helix DNA-binding motif class 1" evidence="7">
    <location>
        <begin position="109"/>
        <end position="128"/>
    </location>
</feature>
<dbReference type="GO" id="GO:0048476">
    <property type="term" value="C:Holliday junction resolvase complex"/>
    <property type="evidence" value="ECO:0007669"/>
    <property type="project" value="UniProtKB-UniRule"/>
</dbReference>
<dbReference type="HAMAP" id="MF_00031">
    <property type="entry name" value="DNA_HJ_migration_RuvA"/>
    <property type="match status" value="1"/>
</dbReference>
<gene>
    <name evidence="6" type="primary">ruvA</name>
    <name evidence="8" type="ORF">SAMN05660653_00095</name>
</gene>
<dbReference type="STRING" id="617002.SAMN05660653_00095"/>
<evidence type="ECO:0000256" key="3">
    <source>
        <dbReference type="ARBA" id="ARBA00023125"/>
    </source>
</evidence>
<dbReference type="GO" id="GO:0006281">
    <property type="term" value="P:DNA repair"/>
    <property type="evidence" value="ECO:0007669"/>
    <property type="project" value="UniProtKB-UniRule"/>
</dbReference>
<dbReference type="SUPFAM" id="SSF47781">
    <property type="entry name" value="RuvA domain 2-like"/>
    <property type="match status" value="1"/>
</dbReference>
<dbReference type="GO" id="GO:0005737">
    <property type="term" value="C:cytoplasm"/>
    <property type="evidence" value="ECO:0007669"/>
    <property type="project" value="UniProtKB-SubCell"/>
</dbReference>
<feature type="region of interest" description="Domain III" evidence="6">
    <location>
        <begin position="147"/>
        <end position="205"/>
    </location>
</feature>
<dbReference type="Pfam" id="PF01330">
    <property type="entry name" value="RuvA_N"/>
    <property type="match status" value="1"/>
</dbReference>
<dbReference type="Proteomes" id="UP000198771">
    <property type="component" value="Unassembled WGS sequence"/>
</dbReference>
<dbReference type="GO" id="GO:0005524">
    <property type="term" value="F:ATP binding"/>
    <property type="evidence" value="ECO:0007669"/>
    <property type="project" value="InterPro"/>
</dbReference>
<dbReference type="InterPro" id="IPR036267">
    <property type="entry name" value="RuvA_C_sf"/>
</dbReference>
<dbReference type="NCBIfam" id="TIGR00084">
    <property type="entry name" value="ruvA"/>
    <property type="match status" value="1"/>
</dbReference>
<keyword evidence="8" id="KW-0067">ATP-binding</keyword>
<dbReference type="CDD" id="cd14332">
    <property type="entry name" value="UBA_RuvA_C"/>
    <property type="match status" value="1"/>
</dbReference>
<keyword evidence="4 6" id="KW-0233">DNA recombination</keyword>
<keyword evidence="8" id="KW-0547">Nucleotide-binding</keyword>
<dbReference type="OrthoDB" id="5293449at2"/>
<dbReference type="InterPro" id="IPR003583">
    <property type="entry name" value="Hlx-hairpin-Hlx_DNA-bd_motif"/>
</dbReference>
<dbReference type="SUPFAM" id="SSF46929">
    <property type="entry name" value="DNA helicase RuvA subunit, C-terminal domain"/>
    <property type="match status" value="1"/>
</dbReference>
<evidence type="ECO:0000256" key="2">
    <source>
        <dbReference type="ARBA" id="ARBA00022763"/>
    </source>
</evidence>
<comment type="caution">
    <text evidence="6">Lacks conserved residue(s) required for the propagation of feature annotation.</text>
</comment>
<feature type="domain" description="Helix-hairpin-helix DNA-binding motif class 1" evidence="7">
    <location>
        <begin position="74"/>
        <end position="93"/>
    </location>
</feature>
<dbReference type="RefSeq" id="WP_092116126.1">
    <property type="nucleotide sequence ID" value="NZ_FMXO01000001.1"/>
</dbReference>
<dbReference type="GO" id="GO:0009379">
    <property type="term" value="C:Holliday junction helicase complex"/>
    <property type="evidence" value="ECO:0007669"/>
    <property type="project" value="InterPro"/>
</dbReference>
<dbReference type="InterPro" id="IPR012340">
    <property type="entry name" value="NA-bd_OB-fold"/>
</dbReference>
<keyword evidence="9" id="KW-1185">Reference proteome</keyword>
<dbReference type="AlphaFoldDB" id="A0A1G6A299"/>
<keyword evidence="5 6" id="KW-0234">DNA repair</keyword>
<name>A0A1G6A299_9BACT</name>
<evidence type="ECO:0000256" key="5">
    <source>
        <dbReference type="ARBA" id="ARBA00023204"/>
    </source>
</evidence>
<evidence type="ECO:0000256" key="4">
    <source>
        <dbReference type="ARBA" id="ARBA00023172"/>
    </source>
</evidence>
<dbReference type="EMBL" id="FMXO01000001">
    <property type="protein sequence ID" value="SDB02581.1"/>
    <property type="molecule type" value="Genomic_DNA"/>
</dbReference>
<dbReference type="Gene3D" id="2.40.50.140">
    <property type="entry name" value="Nucleic acid-binding proteins"/>
    <property type="match status" value="1"/>
</dbReference>
<dbReference type="InterPro" id="IPR010994">
    <property type="entry name" value="RuvA_2-like"/>
</dbReference>
<comment type="similarity">
    <text evidence="6">Belongs to the RuvA family.</text>
</comment>
<evidence type="ECO:0000313" key="8">
    <source>
        <dbReference type="EMBL" id="SDB02581.1"/>
    </source>
</evidence>
<keyword evidence="2 6" id="KW-0227">DNA damage</keyword>
<organism evidence="8 9">
    <name type="scientific">Desulfonatronum thiosulfatophilum</name>
    <dbReference type="NCBI Taxonomy" id="617002"/>
    <lineage>
        <taxon>Bacteria</taxon>
        <taxon>Pseudomonadati</taxon>
        <taxon>Thermodesulfobacteriota</taxon>
        <taxon>Desulfovibrionia</taxon>
        <taxon>Desulfovibrionales</taxon>
        <taxon>Desulfonatronaceae</taxon>
        <taxon>Desulfonatronum</taxon>
    </lineage>
</organism>